<accession>A0A7G5MQ85</accession>
<dbReference type="InterPro" id="IPR050855">
    <property type="entry name" value="NDM-1-like"/>
</dbReference>
<dbReference type="Gene3D" id="3.60.15.10">
    <property type="entry name" value="Ribonuclease Z/Hydroxyacylglutathione hydrolase-like"/>
    <property type="match status" value="1"/>
</dbReference>
<proteinExistence type="predicted"/>
<dbReference type="InterPro" id="IPR001279">
    <property type="entry name" value="Metallo-B-lactamas"/>
</dbReference>
<dbReference type="SMART" id="SM00849">
    <property type="entry name" value="Lactamase_B"/>
    <property type="match status" value="1"/>
</dbReference>
<evidence type="ECO:0000313" key="3">
    <source>
        <dbReference type="Proteomes" id="UP000515789"/>
    </source>
</evidence>
<dbReference type="SUPFAM" id="SSF56281">
    <property type="entry name" value="Metallo-hydrolase/oxidoreductase"/>
    <property type="match status" value="1"/>
</dbReference>
<dbReference type="Proteomes" id="UP000515789">
    <property type="component" value="Chromosome"/>
</dbReference>
<protein>
    <submittedName>
        <fullName evidence="2">MBL fold metallo-hydrolase</fullName>
    </submittedName>
</protein>
<dbReference type="GeneID" id="75052520"/>
<sequence length="236" mass="26283">MKITEHVYQISGIIYGMNSNVYAVDTEKGLVLIDAGYGDKQFASMMDVLKQHELEREIKAVFLTHAHFDHTGNAYRFEETGAEIYIGNKDREAVCRGGDTVLEPQFGTKFHTCKQVNGVEDGRAFDFGNMELKVIDIPGHTAGAVAYMVKTDHKQILFIGDMFSIQGATPNDEIMFELGWDGGPDFDAGMDALSFERIQSRQPDIIAPGHKGIYIGRGQEVLKNVAAEAKEKYQDH</sequence>
<dbReference type="InterPro" id="IPR036866">
    <property type="entry name" value="RibonucZ/Hydroxyglut_hydro"/>
</dbReference>
<evidence type="ECO:0000313" key="2">
    <source>
        <dbReference type="EMBL" id="QMW76778.1"/>
    </source>
</evidence>
<name>A0A7G5MQ85_9FIRM</name>
<dbReference type="Pfam" id="PF00753">
    <property type="entry name" value="Lactamase_B"/>
    <property type="match status" value="1"/>
</dbReference>
<keyword evidence="2" id="KW-0378">Hydrolase</keyword>
<organism evidence="2 3">
    <name type="scientific">Blautia producta</name>
    <dbReference type="NCBI Taxonomy" id="33035"/>
    <lineage>
        <taxon>Bacteria</taxon>
        <taxon>Bacillati</taxon>
        <taxon>Bacillota</taxon>
        <taxon>Clostridia</taxon>
        <taxon>Lachnospirales</taxon>
        <taxon>Lachnospiraceae</taxon>
        <taxon>Blautia</taxon>
    </lineage>
</organism>
<dbReference type="RefSeq" id="WP_018593141.1">
    <property type="nucleotide sequence ID" value="NZ_AP031416.1"/>
</dbReference>
<dbReference type="GO" id="GO:0016787">
    <property type="term" value="F:hydrolase activity"/>
    <property type="evidence" value="ECO:0007669"/>
    <property type="project" value="UniProtKB-KW"/>
</dbReference>
<gene>
    <name evidence="2" type="ORF">E5259_03745</name>
</gene>
<reference evidence="2 3" key="1">
    <citation type="submission" date="2019-04" db="EMBL/GenBank/DDBJ databases">
        <authorList>
            <person name="Schori C."/>
            <person name="Ahrens C."/>
        </authorList>
    </citation>
    <scope>NUCLEOTIDE SEQUENCE [LARGE SCALE GENOMIC DNA]</scope>
    <source>
        <strain evidence="2 3">DSM 2950</strain>
    </source>
</reference>
<dbReference type="EMBL" id="CP039126">
    <property type="protein sequence ID" value="QMW76778.1"/>
    <property type="molecule type" value="Genomic_DNA"/>
</dbReference>
<dbReference type="PANTHER" id="PTHR42951:SF4">
    <property type="entry name" value="ACYL-COENZYME A THIOESTERASE MBLAC2"/>
    <property type="match status" value="1"/>
</dbReference>
<dbReference type="AlphaFoldDB" id="A0A7G5MQ85"/>
<feature type="domain" description="Metallo-beta-lactamase" evidence="1">
    <location>
        <begin position="18"/>
        <end position="210"/>
    </location>
</feature>
<evidence type="ECO:0000259" key="1">
    <source>
        <dbReference type="SMART" id="SM00849"/>
    </source>
</evidence>
<dbReference type="PANTHER" id="PTHR42951">
    <property type="entry name" value="METALLO-BETA-LACTAMASE DOMAIN-CONTAINING"/>
    <property type="match status" value="1"/>
</dbReference>